<dbReference type="EMBL" id="CM007894">
    <property type="protein sequence ID" value="OTG24300.1"/>
    <property type="molecule type" value="Genomic_DNA"/>
</dbReference>
<name>A0A251ULP7_HELAN</name>
<dbReference type="EMBL" id="MNCJ02000320">
    <property type="protein sequence ID" value="KAF5804556.1"/>
    <property type="molecule type" value="Genomic_DNA"/>
</dbReference>
<reference evidence="1" key="3">
    <citation type="submission" date="2020-06" db="EMBL/GenBank/DDBJ databases">
        <title>Helianthus annuus Genome sequencing and assembly Release 2.</title>
        <authorList>
            <person name="Gouzy J."/>
            <person name="Langlade N."/>
            <person name="Munos S."/>
        </authorList>
    </citation>
    <scope>NUCLEOTIDE SEQUENCE</scope>
    <source>
        <tissue evidence="1">Leaves</tissue>
    </source>
</reference>
<proteinExistence type="predicted"/>
<dbReference type="InParanoid" id="A0A251ULP7"/>
<evidence type="ECO:0000313" key="1">
    <source>
        <dbReference type="EMBL" id="KAF5804556.1"/>
    </source>
</evidence>
<dbReference type="Proteomes" id="UP000215914">
    <property type="component" value="Chromosome 5"/>
</dbReference>
<sequence>MVVQGSCVRSHGLRPIFSTTHGYYDTGNVGRQLNYTALIKTLTLSRGLLIP</sequence>
<dbReference type="AlphaFoldDB" id="A0A251ULP7"/>
<evidence type="ECO:0000313" key="3">
    <source>
        <dbReference type="Proteomes" id="UP000215914"/>
    </source>
</evidence>
<evidence type="ECO:0000313" key="2">
    <source>
        <dbReference type="EMBL" id="OTG24300.1"/>
    </source>
</evidence>
<accession>A0A251ULP7</accession>
<reference evidence="2" key="2">
    <citation type="submission" date="2017-02" db="EMBL/GenBank/DDBJ databases">
        <title>Sunflower complete genome.</title>
        <authorList>
            <person name="Langlade N."/>
            <person name="Munos S."/>
        </authorList>
    </citation>
    <scope>NUCLEOTIDE SEQUENCE [LARGE SCALE GENOMIC DNA]</scope>
    <source>
        <tissue evidence="2">Leaves</tissue>
    </source>
</reference>
<reference evidence="1 3" key="1">
    <citation type="journal article" date="2017" name="Nature">
        <title>The sunflower genome provides insights into oil metabolism, flowering and Asterid evolution.</title>
        <authorList>
            <person name="Badouin H."/>
            <person name="Gouzy J."/>
            <person name="Grassa C.J."/>
            <person name="Murat F."/>
            <person name="Staton S.E."/>
            <person name="Cottret L."/>
            <person name="Lelandais-Briere C."/>
            <person name="Owens G.L."/>
            <person name="Carrere S."/>
            <person name="Mayjonade B."/>
            <person name="Legrand L."/>
            <person name="Gill N."/>
            <person name="Kane N.C."/>
            <person name="Bowers J.E."/>
            <person name="Hubner S."/>
            <person name="Bellec A."/>
            <person name="Berard A."/>
            <person name="Berges H."/>
            <person name="Blanchet N."/>
            <person name="Boniface M.C."/>
            <person name="Brunel D."/>
            <person name="Catrice O."/>
            <person name="Chaidir N."/>
            <person name="Claudel C."/>
            <person name="Donnadieu C."/>
            <person name="Faraut T."/>
            <person name="Fievet G."/>
            <person name="Helmstetter N."/>
            <person name="King M."/>
            <person name="Knapp S.J."/>
            <person name="Lai Z."/>
            <person name="Le Paslier M.C."/>
            <person name="Lippi Y."/>
            <person name="Lorenzon L."/>
            <person name="Mandel J.R."/>
            <person name="Marage G."/>
            <person name="Marchand G."/>
            <person name="Marquand E."/>
            <person name="Bret-Mestries E."/>
            <person name="Morien E."/>
            <person name="Nambeesan S."/>
            <person name="Nguyen T."/>
            <person name="Pegot-Espagnet P."/>
            <person name="Pouilly N."/>
            <person name="Raftis F."/>
            <person name="Sallet E."/>
            <person name="Schiex T."/>
            <person name="Thomas J."/>
            <person name="Vandecasteele C."/>
            <person name="Vares D."/>
            <person name="Vear F."/>
            <person name="Vautrin S."/>
            <person name="Crespi M."/>
            <person name="Mangin B."/>
            <person name="Burke J.M."/>
            <person name="Salse J."/>
            <person name="Munos S."/>
            <person name="Vincourt P."/>
            <person name="Rieseberg L.H."/>
            <person name="Langlade N.B."/>
        </authorList>
    </citation>
    <scope>NUCLEOTIDE SEQUENCE [LARGE SCALE GENOMIC DNA]</scope>
    <source>
        <strain evidence="3">cv. SF193</strain>
        <tissue evidence="1">Leaves</tissue>
    </source>
</reference>
<keyword evidence="3" id="KW-1185">Reference proteome</keyword>
<protein>
    <submittedName>
        <fullName evidence="2">Uncharacterized protein</fullName>
    </submittedName>
</protein>
<gene>
    <name evidence="2" type="ORF">HannXRQ_Chr05g0135191</name>
    <name evidence="1" type="ORF">HanXRQr2_Chr05g0198411</name>
</gene>
<organism evidence="2 3">
    <name type="scientific">Helianthus annuus</name>
    <name type="common">Common sunflower</name>
    <dbReference type="NCBI Taxonomy" id="4232"/>
    <lineage>
        <taxon>Eukaryota</taxon>
        <taxon>Viridiplantae</taxon>
        <taxon>Streptophyta</taxon>
        <taxon>Embryophyta</taxon>
        <taxon>Tracheophyta</taxon>
        <taxon>Spermatophyta</taxon>
        <taxon>Magnoliopsida</taxon>
        <taxon>eudicotyledons</taxon>
        <taxon>Gunneridae</taxon>
        <taxon>Pentapetalae</taxon>
        <taxon>asterids</taxon>
        <taxon>campanulids</taxon>
        <taxon>Asterales</taxon>
        <taxon>Asteraceae</taxon>
        <taxon>Asteroideae</taxon>
        <taxon>Heliantheae alliance</taxon>
        <taxon>Heliantheae</taxon>
        <taxon>Helianthus</taxon>
    </lineage>
</organism>
<dbReference type="Gramene" id="mRNA:HanXRQr2_Chr05g0198411">
    <property type="protein sequence ID" value="CDS:HanXRQr2_Chr05g0198411.1"/>
    <property type="gene ID" value="HanXRQr2_Chr05g0198411"/>
</dbReference>